<dbReference type="PROSITE" id="PS00211">
    <property type="entry name" value="ABC_TRANSPORTER_1"/>
    <property type="match status" value="1"/>
</dbReference>
<dbReference type="PROSITE" id="PS50893">
    <property type="entry name" value="ABC_TRANSPORTER_2"/>
    <property type="match status" value="1"/>
</dbReference>
<dbReference type="Proteomes" id="UP001319200">
    <property type="component" value="Unassembled WGS sequence"/>
</dbReference>
<evidence type="ECO:0000313" key="6">
    <source>
        <dbReference type="EMBL" id="MBT1695359.1"/>
    </source>
</evidence>
<evidence type="ECO:0000256" key="4">
    <source>
        <dbReference type="ARBA" id="ARBA00038388"/>
    </source>
</evidence>
<protein>
    <submittedName>
        <fullName evidence="6">ABC transporter ATP-binding protein</fullName>
    </submittedName>
</protein>
<dbReference type="AlphaFoldDB" id="A0AAP2DGU7"/>
<dbReference type="PANTHER" id="PTHR24220:SF86">
    <property type="entry name" value="ABC TRANSPORTER ABCH.1"/>
    <property type="match status" value="1"/>
</dbReference>
<name>A0AAP2DGU7_9BACT</name>
<proteinExistence type="inferred from homology"/>
<dbReference type="Pfam" id="PF00005">
    <property type="entry name" value="ABC_tran"/>
    <property type="match status" value="1"/>
</dbReference>
<dbReference type="InterPro" id="IPR015854">
    <property type="entry name" value="ABC_transpr_LolD-like"/>
</dbReference>
<dbReference type="CDD" id="cd03255">
    <property type="entry name" value="ABC_MJ0796_LolCDE_FtsE"/>
    <property type="match status" value="1"/>
</dbReference>
<dbReference type="InterPro" id="IPR003593">
    <property type="entry name" value="AAA+_ATPase"/>
</dbReference>
<reference evidence="6 7" key="1">
    <citation type="submission" date="2021-05" db="EMBL/GenBank/DDBJ databases">
        <title>A Polyphasic approach of four new species of the genus Ohtaekwangia: Ohtaekwangia histidinii sp. nov., Ohtaekwangia cretensis sp. nov., Ohtaekwangia indiensis sp. nov., Ohtaekwangia reichenbachii sp. nov. from diverse environment.</title>
        <authorList>
            <person name="Octaviana S."/>
        </authorList>
    </citation>
    <scope>NUCLEOTIDE SEQUENCE [LARGE SCALE GENOMIC DNA]</scope>
    <source>
        <strain evidence="6 7">PWU4</strain>
    </source>
</reference>
<comment type="similarity">
    <text evidence="4">Belongs to the ABC transporter superfamily. Macrolide exporter (TC 3.A.1.122) family.</text>
</comment>
<dbReference type="GO" id="GO:0022857">
    <property type="term" value="F:transmembrane transporter activity"/>
    <property type="evidence" value="ECO:0007669"/>
    <property type="project" value="UniProtKB-ARBA"/>
</dbReference>
<keyword evidence="7" id="KW-1185">Reference proteome</keyword>
<gene>
    <name evidence="6" type="ORF">KK083_00635</name>
</gene>
<evidence type="ECO:0000256" key="2">
    <source>
        <dbReference type="ARBA" id="ARBA00022741"/>
    </source>
</evidence>
<dbReference type="PANTHER" id="PTHR24220">
    <property type="entry name" value="IMPORT ATP-BINDING PROTEIN"/>
    <property type="match status" value="1"/>
</dbReference>
<dbReference type="SMART" id="SM00382">
    <property type="entry name" value="AAA"/>
    <property type="match status" value="1"/>
</dbReference>
<dbReference type="InterPro" id="IPR027417">
    <property type="entry name" value="P-loop_NTPase"/>
</dbReference>
<evidence type="ECO:0000256" key="3">
    <source>
        <dbReference type="ARBA" id="ARBA00022840"/>
    </source>
</evidence>
<dbReference type="SUPFAM" id="SSF52540">
    <property type="entry name" value="P-loop containing nucleoside triphosphate hydrolases"/>
    <property type="match status" value="1"/>
</dbReference>
<accession>A0AAP2DGU7</accession>
<dbReference type="FunFam" id="3.40.50.300:FF:000032">
    <property type="entry name" value="Export ABC transporter ATP-binding protein"/>
    <property type="match status" value="1"/>
</dbReference>
<dbReference type="InterPro" id="IPR017911">
    <property type="entry name" value="MacB-like_ATP-bd"/>
</dbReference>
<dbReference type="GO" id="GO:0005524">
    <property type="term" value="F:ATP binding"/>
    <property type="evidence" value="ECO:0007669"/>
    <property type="project" value="UniProtKB-KW"/>
</dbReference>
<keyword evidence="1" id="KW-0813">Transport</keyword>
<dbReference type="GO" id="GO:0098796">
    <property type="term" value="C:membrane protein complex"/>
    <property type="evidence" value="ECO:0007669"/>
    <property type="project" value="UniProtKB-ARBA"/>
</dbReference>
<evidence type="ECO:0000256" key="1">
    <source>
        <dbReference type="ARBA" id="ARBA00022448"/>
    </source>
</evidence>
<evidence type="ECO:0000313" key="7">
    <source>
        <dbReference type="Proteomes" id="UP001319200"/>
    </source>
</evidence>
<comment type="caution">
    <text evidence="6">The sequence shown here is derived from an EMBL/GenBank/DDBJ whole genome shotgun (WGS) entry which is preliminary data.</text>
</comment>
<dbReference type="Gene3D" id="3.40.50.300">
    <property type="entry name" value="P-loop containing nucleotide triphosphate hydrolases"/>
    <property type="match status" value="1"/>
</dbReference>
<evidence type="ECO:0000259" key="5">
    <source>
        <dbReference type="PROSITE" id="PS50893"/>
    </source>
</evidence>
<dbReference type="GO" id="GO:0005886">
    <property type="term" value="C:plasma membrane"/>
    <property type="evidence" value="ECO:0007669"/>
    <property type="project" value="TreeGrafter"/>
</dbReference>
<dbReference type="InterPro" id="IPR003439">
    <property type="entry name" value="ABC_transporter-like_ATP-bd"/>
</dbReference>
<dbReference type="EMBL" id="JAHESF010000001">
    <property type="protein sequence ID" value="MBT1695359.1"/>
    <property type="molecule type" value="Genomic_DNA"/>
</dbReference>
<dbReference type="InterPro" id="IPR017871">
    <property type="entry name" value="ABC_transporter-like_CS"/>
</dbReference>
<sequence>MNEHHKILIRLTGVTKSFMVGSGRFSALKNVDLEIRKGQMVSITGKSGSGKSTLLNIITGIDKTTEGSVSVNGVRIDKLSESDLASWRGKNIGVVFQFFQLIPTLTIAENVMLPMDFCNTYPRSDRRKRALSILQSVDIIEQADKFPSSLSGGQQQRAAIARALANDPSIIIADEPTGNLDSNTATSIFELFASLARSGKTVIVVTHEREFSSYFEQCISIADGVIAAGTSVNV</sequence>
<dbReference type="GO" id="GO:0016887">
    <property type="term" value="F:ATP hydrolysis activity"/>
    <property type="evidence" value="ECO:0007669"/>
    <property type="project" value="InterPro"/>
</dbReference>
<keyword evidence="2" id="KW-0547">Nucleotide-binding</keyword>
<organism evidence="6 7">
    <name type="scientific">Chryseosolibacter histidini</name>
    <dbReference type="NCBI Taxonomy" id="2782349"/>
    <lineage>
        <taxon>Bacteria</taxon>
        <taxon>Pseudomonadati</taxon>
        <taxon>Bacteroidota</taxon>
        <taxon>Cytophagia</taxon>
        <taxon>Cytophagales</taxon>
        <taxon>Chryseotaleaceae</taxon>
        <taxon>Chryseosolibacter</taxon>
    </lineage>
</organism>
<keyword evidence="3 6" id="KW-0067">ATP-binding</keyword>
<feature type="domain" description="ABC transporter" evidence="5">
    <location>
        <begin position="9"/>
        <end position="234"/>
    </location>
</feature>